<evidence type="ECO:0000313" key="1">
    <source>
        <dbReference type="EMBL" id="MFD2707006.1"/>
    </source>
</evidence>
<proteinExistence type="predicted"/>
<dbReference type="RefSeq" id="WP_380714327.1">
    <property type="nucleotide sequence ID" value="NZ_JBHUML010000006.1"/>
</dbReference>
<gene>
    <name evidence="1" type="ORF">ACFSUB_16240</name>
</gene>
<protein>
    <submittedName>
        <fullName evidence="1">Uncharacterized protein</fullName>
    </submittedName>
</protein>
<dbReference type="EMBL" id="JBHUML010000006">
    <property type="protein sequence ID" value="MFD2707006.1"/>
    <property type="molecule type" value="Genomic_DNA"/>
</dbReference>
<evidence type="ECO:0000313" key="2">
    <source>
        <dbReference type="Proteomes" id="UP001597520"/>
    </source>
</evidence>
<name>A0ABW5T4Q8_9BACI</name>
<dbReference type="Proteomes" id="UP001597520">
    <property type="component" value="Unassembled WGS sequence"/>
</dbReference>
<keyword evidence="2" id="KW-1185">Reference proteome</keyword>
<comment type="caution">
    <text evidence="1">The sequence shown here is derived from an EMBL/GenBank/DDBJ whole genome shotgun (WGS) entry which is preliminary data.</text>
</comment>
<reference evidence="2" key="1">
    <citation type="journal article" date="2019" name="Int. J. Syst. Evol. Microbiol.">
        <title>The Global Catalogue of Microorganisms (GCM) 10K type strain sequencing project: providing services to taxonomists for standard genome sequencing and annotation.</title>
        <authorList>
            <consortium name="The Broad Institute Genomics Platform"/>
            <consortium name="The Broad Institute Genome Sequencing Center for Infectious Disease"/>
            <person name="Wu L."/>
            <person name="Ma J."/>
        </authorList>
    </citation>
    <scope>NUCLEOTIDE SEQUENCE [LARGE SCALE GENOMIC DNA]</scope>
    <source>
        <strain evidence="2">KCTC 33792</strain>
    </source>
</reference>
<accession>A0ABW5T4Q8</accession>
<sequence>MIDPSVKDVLTFEEDQTWRTSVENITLYQIGEDEGIQYEKGNISYDQATPGQLDLEAQGNPEASSWEEVHPYLEADQEEDLDLPVLFIVIEASGYEDAVVWIEGESLPDSDPMDPAYITVSSEDNRIYFENENDRIGVLSIYKEENQSDRDGYITFDENSETASWVTKDEIQEGDEFWISITETDKAESDKIIVTAE</sequence>
<organism evidence="1 2">
    <name type="scientific">Salibacterium lacus</name>
    <dbReference type="NCBI Taxonomy" id="1898109"/>
    <lineage>
        <taxon>Bacteria</taxon>
        <taxon>Bacillati</taxon>
        <taxon>Bacillota</taxon>
        <taxon>Bacilli</taxon>
        <taxon>Bacillales</taxon>
        <taxon>Bacillaceae</taxon>
    </lineage>
</organism>